<dbReference type="GO" id="GO:0007165">
    <property type="term" value="P:signal transduction"/>
    <property type="evidence" value="ECO:0007669"/>
    <property type="project" value="InterPro"/>
</dbReference>
<evidence type="ECO:0000313" key="3">
    <source>
        <dbReference type="Proteomes" id="UP001152795"/>
    </source>
</evidence>
<dbReference type="Gene3D" id="1.10.533.10">
    <property type="entry name" value="Death Domain, Fas"/>
    <property type="match status" value="1"/>
</dbReference>
<feature type="compositionally biased region" description="Polar residues" evidence="1">
    <location>
        <begin position="1"/>
        <end position="13"/>
    </location>
</feature>
<evidence type="ECO:0000313" key="2">
    <source>
        <dbReference type="EMBL" id="CAB4038010.1"/>
    </source>
</evidence>
<protein>
    <submittedName>
        <fullName evidence="2">Netrin receptor UNC5C</fullName>
    </submittedName>
</protein>
<feature type="region of interest" description="Disordered" evidence="1">
    <location>
        <begin position="1"/>
        <end position="27"/>
    </location>
</feature>
<sequence>IKRAQSQNNNNTDYGRHTSASSSGYAGSGENTSFAFIPTKLRRDLIELLDRNITGRDNWKMLAEHLGYKLQYIQWLDEPRIQSPTERLLMRWEIDVTESPEDALRNLEKILRKIERHDAATKIQVHLNECSIGKETTV</sequence>
<evidence type="ECO:0000256" key="1">
    <source>
        <dbReference type="SAM" id="MobiDB-lite"/>
    </source>
</evidence>
<organism evidence="2 3">
    <name type="scientific">Paramuricea clavata</name>
    <name type="common">Red gorgonian</name>
    <name type="synonym">Violescent sea-whip</name>
    <dbReference type="NCBI Taxonomy" id="317549"/>
    <lineage>
        <taxon>Eukaryota</taxon>
        <taxon>Metazoa</taxon>
        <taxon>Cnidaria</taxon>
        <taxon>Anthozoa</taxon>
        <taxon>Octocorallia</taxon>
        <taxon>Malacalcyonacea</taxon>
        <taxon>Plexauridae</taxon>
        <taxon>Paramuricea</taxon>
    </lineage>
</organism>
<feature type="non-terminal residue" evidence="2">
    <location>
        <position position="1"/>
    </location>
</feature>
<dbReference type="SUPFAM" id="SSF47986">
    <property type="entry name" value="DEATH domain"/>
    <property type="match status" value="1"/>
</dbReference>
<name>A0A7D9LT48_PARCT</name>
<comment type="caution">
    <text evidence="2">The sequence shown here is derived from an EMBL/GenBank/DDBJ whole genome shotgun (WGS) entry which is preliminary data.</text>
</comment>
<gene>
    <name evidence="2" type="ORF">PACLA_8A060687</name>
</gene>
<dbReference type="PROSITE" id="PS50017">
    <property type="entry name" value="DEATH_DOMAIN"/>
    <property type="match status" value="1"/>
</dbReference>
<dbReference type="AlphaFoldDB" id="A0A7D9LT48"/>
<dbReference type="OrthoDB" id="5973910at2759"/>
<reference evidence="2" key="1">
    <citation type="submission" date="2020-04" db="EMBL/GenBank/DDBJ databases">
        <authorList>
            <person name="Alioto T."/>
            <person name="Alioto T."/>
            <person name="Gomez Garrido J."/>
        </authorList>
    </citation>
    <scope>NUCLEOTIDE SEQUENCE</scope>
    <source>
        <strain evidence="2">A484AB</strain>
    </source>
</reference>
<keyword evidence="3" id="KW-1185">Reference proteome</keyword>
<dbReference type="InterPro" id="IPR000488">
    <property type="entry name" value="Death_dom"/>
</dbReference>
<dbReference type="EMBL" id="CACRXK020023704">
    <property type="protein sequence ID" value="CAB4038010.1"/>
    <property type="molecule type" value="Genomic_DNA"/>
</dbReference>
<dbReference type="Proteomes" id="UP001152795">
    <property type="component" value="Unassembled WGS sequence"/>
</dbReference>
<accession>A0A7D9LT48</accession>
<keyword evidence="2" id="KW-0675">Receptor</keyword>
<dbReference type="InterPro" id="IPR011029">
    <property type="entry name" value="DEATH-like_dom_sf"/>
</dbReference>
<dbReference type="SMART" id="SM00005">
    <property type="entry name" value="DEATH"/>
    <property type="match status" value="1"/>
</dbReference>
<dbReference type="Pfam" id="PF00531">
    <property type="entry name" value="Death"/>
    <property type="match status" value="1"/>
</dbReference>
<proteinExistence type="predicted"/>